<dbReference type="EMBL" id="LN854043">
    <property type="protein sequence ID" value="CRY97355.1"/>
    <property type="molecule type" value="Genomic_DNA"/>
</dbReference>
<organism evidence="1">
    <name type="scientific">uncultured prokaryote</name>
    <dbReference type="NCBI Taxonomy" id="198431"/>
    <lineage>
        <taxon>unclassified sequences</taxon>
        <taxon>environmental samples</taxon>
    </lineage>
</organism>
<reference evidence="1" key="2">
    <citation type="submission" date="2015-07" db="EMBL/GenBank/DDBJ databases">
        <title>Plasmids, circular viruses and viroids from rat gut.</title>
        <authorList>
            <person name="Jorgensen T.J."/>
            <person name="Hansen M.A."/>
            <person name="Xu Z."/>
            <person name="Tabak M.A."/>
            <person name="Sorensen S.J."/>
            <person name="Hansen L.H."/>
        </authorList>
    </citation>
    <scope>NUCLEOTIDE SEQUENCE</scope>
    <source>
        <strain evidence="1">RGFK1507</strain>
    </source>
</reference>
<evidence type="ECO:0000313" key="1">
    <source>
        <dbReference type="EMBL" id="CRY97355.1"/>
    </source>
</evidence>
<dbReference type="AlphaFoldDB" id="A0A0H5Q7I8"/>
<proteinExistence type="predicted"/>
<reference evidence="1" key="1">
    <citation type="submission" date="2015-06" db="EMBL/GenBank/DDBJ databases">
        <authorList>
            <person name="Joergensen T."/>
        </authorList>
    </citation>
    <scope>NUCLEOTIDE SEQUENCE</scope>
    <source>
        <strain evidence="1">RGFK1507</strain>
    </source>
</reference>
<accession>A0A0H5Q7I8</accession>
<protein>
    <submittedName>
        <fullName evidence="1">Uncharacterized protein</fullName>
    </submittedName>
</protein>
<sequence length="66" mass="7335">MRTGANDARISFYWNTQRKSWTVQASLAAGPVKHGTCVINSTVELDDVALALLVKVIEGEIRSWLF</sequence>
<name>A0A0H5Q7I8_9ZZZZ</name>